<dbReference type="GO" id="GO:0005879">
    <property type="term" value="C:axonemal microtubule"/>
    <property type="evidence" value="ECO:0007669"/>
    <property type="project" value="TreeGrafter"/>
</dbReference>
<reference evidence="4" key="1">
    <citation type="journal article" date="2023" name="Mol. Biol. Evol.">
        <title>Third-Generation Sequencing Reveals the Adaptive Role of the Epigenome in Three Deep-Sea Polychaetes.</title>
        <authorList>
            <person name="Perez M."/>
            <person name="Aroh O."/>
            <person name="Sun Y."/>
            <person name="Lan Y."/>
            <person name="Juniper S.K."/>
            <person name="Young C.R."/>
            <person name="Angers B."/>
            <person name="Qian P.Y."/>
        </authorList>
    </citation>
    <scope>NUCLEOTIDE SEQUENCE</scope>
    <source>
        <strain evidence="4">P08H-3</strain>
    </source>
</reference>
<proteinExistence type="inferred from homology"/>
<evidence type="ECO:0000256" key="3">
    <source>
        <dbReference type="PROSITE-ProRule" id="PRU00706"/>
    </source>
</evidence>
<dbReference type="EMBL" id="JAODUP010000485">
    <property type="protein sequence ID" value="KAK2148746.1"/>
    <property type="molecule type" value="Genomic_DNA"/>
</dbReference>
<evidence type="ECO:0008006" key="6">
    <source>
        <dbReference type="Google" id="ProtNLM"/>
    </source>
</evidence>
<evidence type="ECO:0000313" key="4">
    <source>
        <dbReference type="EMBL" id="KAK2148746.1"/>
    </source>
</evidence>
<dbReference type="InterPro" id="IPR036850">
    <property type="entry name" value="NDK-like_dom_sf"/>
</dbReference>
<comment type="similarity">
    <text evidence="3">Belongs to the NDK family.</text>
</comment>
<dbReference type="PROSITE" id="PS51374">
    <property type="entry name" value="NDPK_LIKE"/>
    <property type="match status" value="1"/>
</dbReference>
<keyword evidence="5" id="KW-1185">Reference proteome</keyword>
<gene>
    <name evidence="4" type="ORF">LSH36_485g02057</name>
</gene>
<evidence type="ECO:0000256" key="1">
    <source>
        <dbReference type="ARBA" id="ARBA00004496"/>
    </source>
</evidence>
<dbReference type="SUPFAM" id="SSF54919">
    <property type="entry name" value="Nucleoside diphosphate kinase, NDK"/>
    <property type="match status" value="2"/>
</dbReference>
<protein>
    <recommendedName>
        <fullName evidence="6">Nucleoside diphosphate kinase-like domain-containing protein</fullName>
    </recommendedName>
</protein>
<comment type="caution">
    <text evidence="4">The sequence shown here is derived from an EMBL/GenBank/DDBJ whole genome shotgun (WGS) entry which is preliminary data.</text>
</comment>
<name>A0AAD9JA34_9ANNE</name>
<keyword evidence="2" id="KW-0963">Cytoplasm</keyword>
<organism evidence="4 5">
    <name type="scientific">Paralvinella palmiformis</name>
    <dbReference type="NCBI Taxonomy" id="53620"/>
    <lineage>
        <taxon>Eukaryota</taxon>
        <taxon>Metazoa</taxon>
        <taxon>Spiralia</taxon>
        <taxon>Lophotrochozoa</taxon>
        <taxon>Annelida</taxon>
        <taxon>Polychaeta</taxon>
        <taxon>Sedentaria</taxon>
        <taxon>Canalipalpata</taxon>
        <taxon>Terebellida</taxon>
        <taxon>Terebelliformia</taxon>
        <taxon>Alvinellidae</taxon>
        <taxon>Paralvinella</taxon>
    </lineage>
</organism>
<dbReference type="AlphaFoldDB" id="A0AAD9JA34"/>
<comment type="caution">
    <text evidence="3">Lacks conserved residue(s) required for the propagation of feature annotation.</text>
</comment>
<dbReference type="Gene3D" id="3.30.70.141">
    <property type="entry name" value="Nucleoside diphosphate kinase-like domain"/>
    <property type="match status" value="2"/>
</dbReference>
<accession>A0AAD9JA34</accession>
<evidence type="ECO:0000256" key="2">
    <source>
        <dbReference type="ARBA" id="ARBA00022490"/>
    </source>
</evidence>
<comment type="subcellular location">
    <subcellularLocation>
        <location evidence="1">Cytoplasm</location>
    </subcellularLocation>
</comment>
<dbReference type="Proteomes" id="UP001208570">
    <property type="component" value="Unassembled WGS sequence"/>
</dbReference>
<evidence type="ECO:0000313" key="5">
    <source>
        <dbReference type="Proteomes" id="UP001208570"/>
    </source>
</evidence>
<dbReference type="PANTHER" id="PTHR43109">
    <property type="entry name" value="NUCLEOSIDE DIPHOSPHATE KINASE 7"/>
    <property type="match status" value="1"/>
</dbReference>
<sequence length="642" mass="71376">MTRRHWKCSITSDQLLALAIRGTYARDIWLEAVGPSDPILARRTDPNSLCALYGGESRDECLLFCPRNPDRIHSELCRWFGGRVPPSGVINVGPTSNEFIVSGKWASKKDSTAQTEKDIASKQPVATLTATVRSDIIVVVSPLVPTKCLGLILATCQRRISGLSASVFTNQPVINRNNKPNDKAILSHGPSTFLLLHKENAFHAAASLMEAFMVQMSLQGVLAELAASLMANGSDIEICSSIVFHVTPYSDSIPHSDLSTTPGYITPRLHTNAELEQIVVLTLTGHQMLKTFGLFLGQILGVVPYCKSQPPAFKHGLELLGIKWLPSLSLQHAKELTPYEVGEPAWKPSLQKLTSGISPNPGVEFYDEPVFETMLSGPRPITTLLLCKPNVVQHHLAKLIKRLTQEGFTIVCCPCQDPIANLSAYRQRDAITHLHKPTELGQQPATKCSGNTSKVYQLPVTPLTQTNCVILMPALFEHQTRNKNLAFVDVLEHLLNKGDIYRKKHSMKYVFMRNEKIRIIILIIKVDRFYFRFHIVGVRMLWLTEEQAQHMLHINDAGSFTLVPELISGPSVVVAVQRDNAVMAFDSLLGSVYEKDSVFVKYGKHILQPKDCSHANRLLCYFFNDLIPAAHVEIVTKSPNDE</sequence>
<dbReference type="PANTHER" id="PTHR43109:SF3">
    <property type="entry name" value="DYNEIN AXONEMAL ASSEMBLY FACTOR 8"/>
    <property type="match status" value="1"/>
</dbReference>